<sequence>MNDKDKLHKKKEKYANLNDDVEYEEIEKKMKRRKVEKKFTNTNTMEYKLNIHNNIFLKHMKENKEKYEKIDNVEKIYRKLKADIISLNISYVQMEHYDSFFYYEKNKIDFILPELDNIINSSNIDTLKDLCDISFYPIYNPTVKKKKEKK</sequence>
<gene>
    <name evidence="1" type="ORF">PFDG_04576</name>
</gene>
<proteinExistence type="predicted"/>
<dbReference type="Proteomes" id="UP000054282">
    <property type="component" value="Unassembled WGS sequence"/>
</dbReference>
<evidence type="ECO:0000313" key="1">
    <source>
        <dbReference type="EMBL" id="KOB88099.1"/>
    </source>
</evidence>
<evidence type="ECO:0000313" key="2">
    <source>
        <dbReference type="Proteomes" id="UP000054282"/>
    </source>
</evidence>
<organism evidence="1 2">
    <name type="scientific">Plasmodium falciparum (isolate Dd2)</name>
    <dbReference type="NCBI Taxonomy" id="57267"/>
    <lineage>
        <taxon>Eukaryota</taxon>
        <taxon>Sar</taxon>
        <taxon>Alveolata</taxon>
        <taxon>Apicomplexa</taxon>
        <taxon>Aconoidasida</taxon>
        <taxon>Haemosporida</taxon>
        <taxon>Plasmodiidae</taxon>
        <taxon>Plasmodium</taxon>
        <taxon>Plasmodium (Laverania)</taxon>
    </lineage>
</organism>
<reference evidence="2" key="1">
    <citation type="submission" date="2006-09" db="EMBL/GenBank/DDBJ databases">
        <title>Annotation of Plasmodium falciparum Dd2.</title>
        <authorList>
            <consortium name="The Broad Institute Genome Sequencing Platform"/>
            <person name="Volkman S.K."/>
            <person name="Neafsey D.E."/>
            <person name="Dash A.P."/>
            <person name="Chitnis C.E."/>
            <person name="Hartl D.L."/>
            <person name="Young S.K."/>
            <person name="Zeng Q."/>
            <person name="Koehrsen M."/>
            <person name="Alvarado L."/>
            <person name="Berlin A."/>
            <person name="Borenstein D."/>
            <person name="Chapman S.B."/>
            <person name="Chen Z."/>
            <person name="Engels R."/>
            <person name="Freedman E."/>
            <person name="Gellesch M."/>
            <person name="Goldberg J."/>
            <person name="Griggs A."/>
            <person name="Gujja S."/>
            <person name="Heilman E.R."/>
            <person name="Heiman D.I."/>
            <person name="Howarth C."/>
            <person name="Jen D."/>
            <person name="Larson L."/>
            <person name="Mehta T."/>
            <person name="Neiman D."/>
            <person name="Park D."/>
            <person name="Pearson M."/>
            <person name="Roberts A."/>
            <person name="Saif S."/>
            <person name="Shea T."/>
            <person name="Shenoy N."/>
            <person name="Sisk P."/>
            <person name="Stolte C."/>
            <person name="Sykes S."/>
            <person name="Walk T."/>
            <person name="White J."/>
            <person name="Yandava C."/>
            <person name="Haas B."/>
            <person name="Henn M.R."/>
            <person name="Nusbaum C."/>
            <person name="Birren B."/>
        </authorList>
    </citation>
    <scope>NUCLEOTIDE SEQUENCE [LARGE SCALE GENOMIC DNA]</scope>
</reference>
<dbReference type="KEGG" id="pfd:PFDG_04576"/>
<dbReference type="EMBL" id="DS016876">
    <property type="protein sequence ID" value="KOB88099.1"/>
    <property type="molecule type" value="Genomic_DNA"/>
</dbReference>
<dbReference type="AlphaFoldDB" id="A0A0L7M5H9"/>
<name>A0A0L7M5H9_PLAF4</name>
<reference evidence="2" key="2">
    <citation type="submission" date="2006-09" db="EMBL/GenBank/DDBJ databases">
        <title>The genome sequence of Plasmodium falciparum Dd2.</title>
        <authorList>
            <consortium name="The Broad Institute Genome Sequencing Platform"/>
            <person name="Birren B."/>
            <person name="Lander E."/>
            <person name="Galagan J."/>
            <person name="Nusbaum C."/>
            <person name="Devon K."/>
            <person name="Henn M."/>
            <person name="Jaffe D."/>
            <person name="Butler J."/>
            <person name="Alvarez P."/>
            <person name="Gnerre S."/>
            <person name="Grabherr M."/>
            <person name="Kleber M."/>
            <person name="Mauceli E."/>
            <person name="Brockman W."/>
            <person name="MacCallum I.A."/>
            <person name="Rounsley S."/>
            <person name="Young S."/>
            <person name="LaButti K."/>
            <person name="Pushparaj V."/>
            <person name="DeCaprio D."/>
            <person name="Crawford M."/>
            <person name="Koehrsen M."/>
            <person name="Engels R."/>
            <person name="Montgomery P."/>
            <person name="Pearson M."/>
            <person name="Howarth C."/>
            <person name="Larson L."/>
            <person name="Luoma S."/>
            <person name="White J."/>
            <person name="Kodira C."/>
            <person name="Zeng Q."/>
            <person name="O'Leary S."/>
            <person name="Yandava C."/>
            <person name="Alvarado L."/>
            <person name="Wirth D."/>
            <person name="Volkman S."/>
            <person name="Hartl D."/>
        </authorList>
    </citation>
    <scope>NUCLEOTIDE SEQUENCE [LARGE SCALE GENOMIC DNA]</scope>
</reference>
<protein>
    <submittedName>
        <fullName evidence="1">Uncharacterized protein</fullName>
    </submittedName>
</protein>
<accession>A0A0L7M5H9</accession>